<dbReference type="InterPro" id="IPR011527">
    <property type="entry name" value="ABC1_TM_dom"/>
</dbReference>
<dbReference type="Pfam" id="PF00664">
    <property type="entry name" value="ABC_membrane"/>
    <property type="match status" value="1"/>
</dbReference>
<evidence type="ECO:0000256" key="3">
    <source>
        <dbReference type="ARBA" id="ARBA00022692"/>
    </source>
</evidence>
<dbReference type="PROSITE" id="PS00211">
    <property type="entry name" value="ABC_TRANSPORTER_1"/>
    <property type="match status" value="1"/>
</dbReference>
<dbReference type="RefSeq" id="WP_052546885.1">
    <property type="nucleotide sequence ID" value="NZ_JMCC02000010.1"/>
</dbReference>
<proteinExistence type="predicted"/>
<feature type="domain" description="ABC transporter" evidence="9">
    <location>
        <begin position="355"/>
        <end position="600"/>
    </location>
</feature>
<dbReference type="CDD" id="cd18565">
    <property type="entry name" value="ABC_6TM_exporter_like"/>
    <property type="match status" value="1"/>
</dbReference>
<evidence type="ECO:0000256" key="1">
    <source>
        <dbReference type="ARBA" id="ARBA00004651"/>
    </source>
</evidence>
<feature type="transmembrane region" description="Helical" evidence="8">
    <location>
        <begin position="75"/>
        <end position="96"/>
    </location>
</feature>
<dbReference type="SMART" id="SM00382">
    <property type="entry name" value="AAA"/>
    <property type="match status" value="1"/>
</dbReference>
<comment type="subcellular location">
    <subcellularLocation>
        <location evidence="1">Cell membrane</location>
        <topology evidence="1">Multi-pass membrane protein</topology>
    </subcellularLocation>
</comment>
<organism evidence="11 12">
    <name type="scientific">Enhygromyxa salina</name>
    <dbReference type="NCBI Taxonomy" id="215803"/>
    <lineage>
        <taxon>Bacteria</taxon>
        <taxon>Pseudomonadati</taxon>
        <taxon>Myxococcota</taxon>
        <taxon>Polyangia</taxon>
        <taxon>Nannocystales</taxon>
        <taxon>Nannocystaceae</taxon>
        <taxon>Enhygromyxa</taxon>
    </lineage>
</organism>
<keyword evidence="5 11" id="KW-0067">ATP-binding</keyword>
<name>A0A0C2DFW4_9BACT</name>
<dbReference type="InterPro" id="IPR039421">
    <property type="entry name" value="Type_1_exporter"/>
</dbReference>
<keyword evidence="4" id="KW-0547">Nucleotide-binding</keyword>
<dbReference type="Pfam" id="PF00005">
    <property type="entry name" value="ABC_tran"/>
    <property type="match status" value="1"/>
</dbReference>
<dbReference type="Gene3D" id="1.20.1560.10">
    <property type="entry name" value="ABC transporter type 1, transmembrane domain"/>
    <property type="match status" value="1"/>
</dbReference>
<dbReference type="PROSITE" id="PS50893">
    <property type="entry name" value="ABC_TRANSPORTER_2"/>
    <property type="match status" value="1"/>
</dbReference>
<evidence type="ECO:0000256" key="8">
    <source>
        <dbReference type="SAM" id="Phobius"/>
    </source>
</evidence>
<comment type="caution">
    <text evidence="11">The sequence shown here is derived from an EMBL/GenBank/DDBJ whole genome shotgun (WGS) entry which is preliminary data.</text>
</comment>
<reference evidence="11 12" key="1">
    <citation type="submission" date="2014-12" db="EMBL/GenBank/DDBJ databases">
        <title>Genome assembly of Enhygromyxa salina DSM 15201.</title>
        <authorList>
            <person name="Sharma G."/>
            <person name="Subramanian S."/>
        </authorList>
    </citation>
    <scope>NUCLEOTIDE SEQUENCE [LARGE SCALE GENOMIC DNA]</scope>
    <source>
        <strain evidence="11 12">DSM 15201</strain>
    </source>
</reference>
<dbReference type="InterPro" id="IPR003593">
    <property type="entry name" value="AAA+_ATPase"/>
</dbReference>
<dbReference type="Gene3D" id="3.40.50.300">
    <property type="entry name" value="P-loop containing nucleotide triphosphate hydrolases"/>
    <property type="match status" value="1"/>
</dbReference>
<dbReference type="InterPro" id="IPR027417">
    <property type="entry name" value="P-loop_NTPase"/>
</dbReference>
<dbReference type="FunFam" id="3.40.50.300:FF:000287">
    <property type="entry name" value="Multidrug ABC transporter ATP-binding protein"/>
    <property type="match status" value="1"/>
</dbReference>
<dbReference type="GO" id="GO:0016887">
    <property type="term" value="F:ATP hydrolysis activity"/>
    <property type="evidence" value="ECO:0007669"/>
    <property type="project" value="InterPro"/>
</dbReference>
<evidence type="ECO:0000259" key="9">
    <source>
        <dbReference type="PROSITE" id="PS50893"/>
    </source>
</evidence>
<evidence type="ECO:0000256" key="2">
    <source>
        <dbReference type="ARBA" id="ARBA00022448"/>
    </source>
</evidence>
<evidence type="ECO:0000256" key="7">
    <source>
        <dbReference type="ARBA" id="ARBA00023136"/>
    </source>
</evidence>
<evidence type="ECO:0000256" key="5">
    <source>
        <dbReference type="ARBA" id="ARBA00022840"/>
    </source>
</evidence>
<dbReference type="PROSITE" id="PS50929">
    <property type="entry name" value="ABC_TM1F"/>
    <property type="match status" value="1"/>
</dbReference>
<dbReference type="Proteomes" id="UP000031599">
    <property type="component" value="Unassembled WGS sequence"/>
</dbReference>
<sequence>MTDPTDTASQHPLARLLRYARPHQRAIRAATLYSFLNKLFDLAPPILIGAAVDIVVSRQDSFIAKLGWTQVDTQLWILAGLTMAAWGAESVFEYAYALKWRRLAQTVQHELRVDVYRHMQELELGYFEDRSTGGLMSVLNDDINQLERFLDDGANQLIQLLTTVSLVGGLFFVVVPSVAWMTLLPMPLVIWGSVSIQRRLVPRYREVREQVGLLNAQLVNNLGGVATIKSFTAEAHEVERITALSRAYEAANSRAIKLSSGFVPVIRMIIVLGFVAILVFGGQMVLAGQLNVGVYSVLVFMTQRLLWPLTKLGQLLDQYQRAMASTTRALDVLDTRAKIRSGDVRLAIESVRGELSFENVDFHYDRHSEGDGAESTEHVQILQGLSVRIPAGDTVAFVGATGAGKSTLIKLILRFYDVEAGRVCLDGIDVRELELASLRRAIGLVSQDVFLFHGSVRENIAYGSFDASLDAVMTAAKAAEAHAFIMALPDGYDTIVGERGQKLSGGQRQRVSIARALLLDPPVLILDEATSSVDNETEAAIQRSLERITKGRTTIVIAHRLSTIRRADQTFVLERGRVVEQGQHDELVAQAGIYASLWRVQTGS</sequence>
<keyword evidence="2" id="KW-0813">Transport</keyword>
<dbReference type="PANTHER" id="PTHR43394">
    <property type="entry name" value="ATP-DEPENDENT PERMEASE MDL1, MITOCHONDRIAL"/>
    <property type="match status" value="1"/>
</dbReference>
<feature type="transmembrane region" description="Helical" evidence="8">
    <location>
        <begin position="286"/>
        <end position="307"/>
    </location>
</feature>
<accession>A0A0C2DFW4</accession>
<feature type="domain" description="ABC transmembrane type-1" evidence="10">
    <location>
        <begin position="29"/>
        <end position="321"/>
    </location>
</feature>
<keyword evidence="3 8" id="KW-0812">Transmembrane</keyword>
<keyword evidence="6 8" id="KW-1133">Transmembrane helix</keyword>
<keyword evidence="7 8" id="KW-0472">Membrane</keyword>
<evidence type="ECO:0000256" key="4">
    <source>
        <dbReference type="ARBA" id="ARBA00022741"/>
    </source>
</evidence>
<dbReference type="GO" id="GO:0005886">
    <property type="term" value="C:plasma membrane"/>
    <property type="evidence" value="ECO:0007669"/>
    <property type="project" value="UniProtKB-SubCell"/>
</dbReference>
<evidence type="ECO:0000259" key="10">
    <source>
        <dbReference type="PROSITE" id="PS50929"/>
    </source>
</evidence>
<evidence type="ECO:0000313" key="12">
    <source>
        <dbReference type="Proteomes" id="UP000031599"/>
    </source>
</evidence>
<dbReference type="InterPro" id="IPR003439">
    <property type="entry name" value="ABC_transporter-like_ATP-bd"/>
</dbReference>
<feature type="transmembrane region" description="Helical" evidence="8">
    <location>
        <begin position="262"/>
        <end position="280"/>
    </location>
</feature>
<dbReference type="InterPro" id="IPR017871">
    <property type="entry name" value="ABC_transporter-like_CS"/>
</dbReference>
<evidence type="ECO:0000256" key="6">
    <source>
        <dbReference type="ARBA" id="ARBA00022989"/>
    </source>
</evidence>
<evidence type="ECO:0000313" key="11">
    <source>
        <dbReference type="EMBL" id="KIG18547.1"/>
    </source>
</evidence>
<dbReference type="AlphaFoldDB" id="A0A0C2DFW4"/>
<feature type="transmembrane region" description="Helical" evidence="8">
    <location>
        <begin position="157"/>
        <end position="174"/>
    </location>
</feature>
<dbReference type="GO" id="GO:0015421">
    <property type="term" value="F:ABC-type oligopeptide transporter activity"/>
    <property type="evidence" value="ECO:0007669"/>
    <property type="project" value="TreeGrafter"/>
</dbReference>
<dbReference type="PANTHER" id="PTHR43394:SF1">
    <property type="entry name" value="ATP-BINDING CASSETTE SUB-FAMILY B MEMBER 10, MITOCHONDRIAL"/>
    <property type="match status" value="1"/>
</dbReference>
<dbReference type="SUPFAM" id="SSF52540">
    <property type="entry name" value="P-loop containing nucleoside triphosphate hydrolases"/>
    <property type="match status" value="1"/>
</dbReference>
<protein>
    <submittedName>
        <fullName evidence="11">ABC transporter, ATP-binding/permease protein</fullName>
    </submittedName>
</protein>
<dbReference type="SUPFAM" id="SSF90123">
    <property type="entry name" value="ABC transporter transmembrane region"/>
    <property type="match status" value="1"/>
</dbReference>
<dbReference type="InterPro" id="IPR036640">
    <property type="entry name" value="ABC1_TM_sf"/>
</dbReference>
<dbReference type="EMBL" id="JMCC02000010">
    <property type="protein sequence ID" value="KIG18547.1"/>
    <property type="molecule type" value="Genomic_DNA"/>
</dbReference>
<gene>
    <name evidence="11" type="ORF">DB30_00232</name>
</gene>
<dbReference type="GO" id="GO:0005524">
    <property type="term" value="F:ATP binding"/>
    <property type="evidence" value="ECO:0007669"/>
    <property type="project" value="UniProtKB-KW"/>
</dbReference>